<gene>
    <name evidence="2" type="ORF">Nmn1133_03880</name>
</gene>
<accession>A0AAJ4R7E2</accession>
<dbReference type="AlphaFoldDB" id="A0AAJ4R7E2"/>
<feature type="transmembrane region" description="Helical" evidence="1">
    <location>
        <begin position="285"/>
        <end position="308"/>
    </location>
</feature>
<evidence type="ECO:0000313" key="2">
    <source>
        <dbReference type="EMBL" id="RNJ25908.1"/>
    </source>
</evidence>
<dbReference type="InterPro" id="IPR058278">
    <property type="entry name" value="DUF7972"/>
</dbReference>
<dbReference type="Proteomes" id="UP000270581">
    <property type="component" value="Unassembled WGS sequence"/>
</dbReference>
<keyword evidence="1" id="KW-0812">Transmembrane</keyword>
<keyword evidence="3" id="KW-1185">Reference proteome</keyword>
<name>A0AAJ4R7E2_9EURY</name>
<comment type="caution">
    <text evidence="2">The sequence shown here is derived from an EMBL/GenBank/DDBJ whole genome shotgun (WGS) entry which is preliminary data.</text>
</comment>
<evidence type="ECO:0008006" key="4">
    <source>
        <dbReference type="Google" id="ProtNLM"/>
    </source>
</evidence>
<proteinExistence type="predicted"/>
<feature type="transmembrane region" description="Helical" evidence="1">
    <location>
        <begin position="28"/>
        <end position="46"/>
    </location>
</feature>
<sequence length="333" mass="35990">MTEASNGTARTGGQTRLRRWLLLDGNRWAVAGLLAGCLFAFFILVGTLDPSPLGVVMSGSDPVETVFEGLITGIITGVTLVVTIDQLVLSQQLGTLDDHRTRLGDSLDFRRDVEELLGGVSPAEPAQFLRALLGETNARAQTLRETVTEGITGERVAQFTREHDANADTVAAQLEGARYLEFSALRAALDYNYAYRVHQARRLRREHGDALTEEGTEALDAFIDALTFFGPAREHVRGLYFQNELVRLSRVILSAAVPALGVTVAVLLFVDTGDIPGATLGVSNLLLGVSAAVTLAVLPFLLLVSYVLRIVTITQRTLTTGPFMLRADDDPEA</sequence>
<dbReference type="EMBL" id="RJJC01000001">
    <property type="protein sequence ID" value="RNJ25908.1"/>
    <property type="molecule type" value="Genomic_DNA"/>
</dbReference>
<evidence type="ECO:0000313" key="3">
    <source>
        <dbReference type="Proteomes" id="UP000270581"/>
    </source>
</evidence>
<protein>
    <recommendedName>
        <fullName evidence="4">DUF4239 domain-containing protein</fullName>
    </recommendedName>
</protein>
<dbReference type="RefSeq" id="WP_075938192.1">
    <property type="nucleotide sequence ID" value="NZ_BDJH01000002.1"/>
</dbReference>
<keyword evidence="1" id="KW-1133">Transmembrane helix</keyword>
<feature type="transmembrane region" description="Helical" evidence="1">
    <location>
        <begin position="251"/>
        <end position="270"/>
    </location>
</feature>
<dbReference type="Pfam" id="PF25927">
    <property type="entry name" value="DUF7972"/>
    <property type="match status" value="1"/>
</dbReference>
<feature type="transmembrane region" description="Helical" evidence="1">
    <location>
        <begin position="66"/>
        <end position="84"/>
    </location>
</feature>
<evidence type="ECO:0000256" key="1">
    <source>
        <dbReference type="SAM" id="Phobius"/>
    </source>
</evidence>
<keyword evidence="1" id="KW-0472">Membrane</keyword>
<reference evidence="2 3" key="1">
    <citation type="submission" date="2018-11" db="EMBL/GenBank/DDBJ databases">
        <title>Genome sequences of Natronomonas sp. CBA1133.</title>
        <authorList>
            <person name="Roh S.W."/>
            <person name="Cha I.-T."/>
        </authorList>
    </citation>
    <scope>NUCLEOTIDE SEQUENCE [LARGE SCALE GENOMIC DNA]</scope>
    <source>
        <strain evidence="2 3">CBA1133</strain>
    </source>
</reference>
<organism evidence="2 3">
    <name type="scientific">Halosegnis longus</name>
    <dbReference type="NCBI Taxonomy" id="2216012"/>
    <lineage>
        <taxon>Archaea</taxon>
        <taxon>Methanobacteriati</taxon>
        <taxon>Methanobacteriota</taxon>
        <taxon>Stenosarchaea group</taxon>
        <taxon>Halobacteria</taxon>
        <taxon>Halobacteriales</taxon>
        <taxon>Natronomonadaceae</taxon>
        <taxon>Halosegnis</taxon>
    </lineage>
</organism>